<organism evidence="2">
    <name type="scientific">Cryptomonas curvata</name>
    <dbReference type="NCBI Taxonomy" id="233186"/>
    <lineage>
        <taxon>Eukaryota</taxon>
        <taxon>Cryptophyceae</taxon>
        <taxon>Cryptomonadales</taxon>
        <taxon>Cryptomonadaceae</taxon>
        <taxon>Cryptomonas</taxon>
    </lineage>
</organism>
<dbReference type="InterPro" id="IPR051710">
    <property type="entry name" value="Phosphatase_SH3-domain"/>
</dbReference>
<evidence type="ECO:0000313" key="2">
    <source>
        <dbReference type="EMBL" id="CAD8634643.1"/>
    </source>
</evidence>
<dbReference type="SUPFAM" id="SSF53254">
    <property type="entry name" value="Phosphoglycerate mutase-like"/>
    <property type="match status" value="1"/>
</dbReference>
<name>A0A7S0MBY0_9CRYP</name>
<feature type="signal peptide" evidence="1">
    <location>
        <begin position="1"/>
        <end position="27"/>
    </location>
</feature>
<keyword evidence="1" id="KW-0732">Signal</keyword>
<dbReference type="EMBL" id="HBEZ01022232">
    <property type="protein sequence ID" value="CAD8634643.1"/>
    <property type="molecule type" value="Transcribed_RNA"/>
</dbReference>
<dbReference type="CDD" id="cd07067">
    <property type="entry name" value="HP_PGM_like"/>
    <property type="match status" value="1"/>
</dbReference>
<dbReference type="Pfam" id="PF00300">
    <property type="entry name" value="His_Phos_1"/>
    <property type="match status" value="1"/>
</dbReference>
<reference evidence="2" key="1">
    <citation type="submission" date="2021-01" db="EMBL/GenBank/DDBJ databases">
        <authorList>
            <person name="Corre E."/>
            <person name="Pelletier E."/>
            <person name="Niang G."/>
            <person name="Scheremetjew M."/>
            <person name="Finn R."/>
            <person name="Kale V."/>
            <person name="Holt S."/>
            <person name="Cochrane G."/>
            <person name="Meng A."/>
            <person name="Brown T."/>
            <person name="Cohen L."/>
        </authorList>
    </citation>
    <scope>NUCLEOTIDE SEQUENCE</scope>
    <source>
        <strain evidence="2">CCAP979/52</strain>
    </source>
</reference>
<sequence length="126" mass="13943">MKRMISTSLPWILKTLSLWASIGCARGESVTTRFFLVRSAERIDFAEKDWSSSAHNPYDPYLSRLGSAQAAQLGHHLNPRRITRVYSSPFLRALQTAQGAAESLDQIFSIAPEPGLCEFLYGGGVP</sequence>
<dbReference type="InterPro" id="IPR029033">
    <property type="entry name" value="His_PPase_superfam"/>
</dbReference>
<gene>
    <name evidence="2" type="ORF">CCUR1050_LOCUS12324</name>
</gene>
<evidence type="ECO:0000256" key="1">
    <source>
        <dbReference type="SAM" id="SignalP"/>
    </source>
</evidence>
<protein>
    <submittedName>
        <fullName evidence="2">Uncharacterized protein</fullName>
    </submittedName>
</protein>
<feature type="chain" id="PRO_5031412831" evidence="1">
    <location>
        <begin position="28"/>
        <end position="126"/>
    </location>
</feature>
<dbReference type="InterPro" id="IPR013078">
    <property type="entry name" value="His_Pase_superF_clade-1"/>
</dbReference>
<dbReference type="PANTHER" id="PTHR16469">
    <property type="entry name" value="UBIQUITIN-ASSOCIATED AND SH3 DOMAIN-CONTAINING BA-RELATED"/>
    <property type="match status" value="1"/>
</dbReference>
<proteinExistence type="predicted"/>
<dbReference type="AlphaFoldDB" id="A0A7S0MBY0"/>
<dbReference type="PANTHER" id="PTHR16469:SF27">
    <property type="entry name" value="UBIQUITIN-ASSOCIATED AND SH3 DOMAIN-CONTAINING BA-RELATED"/>
    <property type="match status" value="1"/>
</dbReference>
<dbReference type="Gene3D" id="3.40.50.1240">
    <property type="entry name" value="Phosphoglycerate mutase-like"/>
    <property type="match status" value="1"/>
</dbReference>
<accession>A0A7S0MBY0</accession>